<feature type="transmembrane region" description="Helical" evidence="1">
    <location>
        <begin position="33"/>
        <end position="52"/>
    </location>
</feature>
<dbReference type="EnsemblPlants" id="AET7Gv21327400.1">
    <property type="protein sequence ID" value="AET7Gv21327400.1"/>
    <property type="gene ID" value="AET7Gv21327400"/>
</dbReference>
<protein>
    <submittedName>
        <fullName evidence="2">Uncharacterized protein</fullName>
    </submittedName>
</protein>
<reference evidence="2" key="5">
    <citation type="journal article" date="2021" name="G3 (Bethesda)">
        <title>Aegilops tauschii genome assembly Aet v5.0 features greater sequence contiguity and improved annotation.</title>
        <authorList>
            <person name="Wang L."/>
            <person name="Zhu T."/>
            <person name="Rodriguez J.C."/>
            <person name="Deal K.R."/>
            <person name="Dubcovsky J."/>
            <person name="McGuire P.E."/>
            <person name="Lux T."/>
            <person name="Spannagl M."/>
            <person name="Mayer K.F.X."/>
            <person name="Baldrich P."/>
            <person name="Meyers B.C."/>
            <person name="Huo N."/>
            <person name="Gu Y.Q."/>
            <person name="Zhou H."/>
            <person name="Devos K.M."/>
            <person name="Bennetzen J.L."/>
            <person name="Unver T."/>
            <person name="Budak H."/>
            <person name="Gulick P.J."/>
            <person name="Galiba G."/>
            <person name="Kalapos B."/>
            <person name="Nelson D.R."/>
            <person name="Li P."/>
            <person name="You F.M."/>
            <person name="Luo M.C."/>
            <person name="Dvorak J."/>
        </authorList>
    </citation>
    <scope>NUCLEOTIDE SEQUENCE [LARGE SCALE GENOMIC DNA]</scope>
    <source>
        <strain evidence="2">cv. AL8/78</strain>
    </source>
</reference>
<keyword evidence="1" id="KW-0472">Membrane</keyword>
<reference evidence="2" key="4">
    <citation type="submission" date="2019-03" db="UniProtKB">
        <authorList>
            <consortium name="EnsemblPlants"/>
        </authorList>
    </citation>
    <scope>IDENTIFICATION</scope>
</reference>
<reference evidence="2" key="3">
    <citation type="journal article" date="2017" name="Nature">
        <title>Genome sequence of the progenitor of the wheat D genome Aegilops tauschii.</title>
        <authorList>
            <person name="Luo M.C."/>
            <person name="Gu Y.Q."/>
            <person name="Puiu D."/>
            <person name="Wang H."/>
            <person name="Twardziok S.O."/>
            <person name="Deal K.R."/>
            <person name="Huo N."/>
            <person name="Zhu T."/>
            <person name="Wang L."/>
            <person name="Wang Y."/>
            <person name="McGuire P.E."/>
            <person name="Liu S."/>
            <person name="Long H."/>
            <person name="Ramasamy R.K."/>
            <person name="Rodriguez J.C."/>
            <person name="Van S.L."/>
            <person name="Yuan L."/>
            <person name="Wang Z."/>
            <person name="Xia Z."/>
            <person name="Xiao L."/>
            <person name="Anderson O.D."/>
            <person name="Ouyang S."/>
            <person name="Liang Y."/>
            <person name="Zimin A.V."/>
            <person name="Pertea G."/>
            <person name="Qi P."/>
            <person name="Bennetzen J.L."/>
            <person name="Dai X."/>
            <person name="Dawson M.W."/>
            <person name="Muller H.G."/>
            <person name="Kugler K."/>
            <person name="Rivarola-Duarte L."/>
            <person name="Spannagl M."/>
            <person name="Mayer K.F.X."/>
            <person name="Lu F.H."/>
            <person name="Bevan M.W."/>
            <person name="Leroy P."/>
            <person name="Li P."/>
            <person name="You F.M."/>
            <person name="Sun Q."/>
            <person name="Liu Z."/>
            <person name="Lyons E."/>
            <person name="Wicker T."/>
            <person name="Salzberg S.L."/>
            <person name="Devos K.M."/>
            <person name="Dvorak J."/>
        </authorList>
    </citation>
    <scope>NUCLEOTIDE SEQUENCE [LARGE SCALE GENOMIC DNA]</scope>
    <source>
        <strain evidence="2">cv. AL8/78</strain>
    </source>
</reference>
<keyword evidence="1" id="KW-1133">Transmembrane helix</keyword>
<dbReference type="Gramene" id="AET7Gv21327400.1">
    <property type="protein sequence ID" value="AET7Gv21327400.1"/>
    <property type="gene ID" value="AET7Gv21327400"/>
</dbReference>
<sequence length="54" mass="6285">MDDFCLYGVILVKKHKRGGKNEINSNTFVLYVWNHQIFCCLLTLVHVINIFLSS</sequence>
<evidence type="ECO:0000313" key="3">
    <source>
        <dbReference type="Proteomes" id="UP000015105"/>
    </source>
</evidence>
<keyword evidence="1" id="KW-0812">Transmembrane</keyword>
<dbReference type="AlphaFoldDB" id="A0A453TBJ4"/>
<reference evidence="3" key="1">
    <citation type="journal article" date="2014" name="Science">
        <title>Ancient hybridizations among the ancestral genomes of bread wheat.</title>
        <authorList>
            <consortium name="International Wheat Genome Sequencing Consortium,"/>
            <person name="Marcussen T."/>
            <person name="Sandve S.R."/>
            <person name="Heier L."/>
            <person name="Spannagl M."/>
            <person name="Pfeifer M."/>
            <person name="Jakobsen K.S."/>
            <person name="Wulff B.B."/>
            <person name="Steuernagel B."/>
            <person name="Mayer K.F."/>
            <person name="Olsen O.A."/>
        </authorList>
    </citation>
    <scope>NUCLEOTIDE SEQUENCE [LARGE SCALE GENOMIC DNA]</scope>
    <source>
        <strain evidence="3">cv. AL8/78</strain>
    </source>
</reference>
<dbReference type="Proteomes" id="UP000015105">
    <property type="component" value="Chromosome 7D"/>
</dbReference>
<reference evidence="3" key="2">
    <citation type="journal article" date="2017" name="Nat. Plants">
        <title>The Aegilops tauschii genome reveals multiple impacts of transposons.</title>
        <authorList>
            <person name="Zhao G."/>
            <person name="Zou C."/>
            <person name="Li K."/>
            <person name="Wang K."/>
            <person name="Li T."/>
            <person name="Gao L."/>
            <person name="Zhang X."/>
            <person name="Wang H."/>
            <person name="Yang Z."/>
            <person name="Liu X."/>
            <person name="Jiang W."/>
            <person name="Mao L."/>
            <person name="Kong X."/>
            <person name="Jiao Y."/>
            <person name="Jia J."/>
        </authorList>
    </citation>
    <scope>NUCLEOTIDE SEQUENCE [LARGE SCALE GENOMIC DNA]</scope>
    <source>
        <strain evidence="3">cv. AL8/78</strain>
    </source>
</reference>
<organism evidence="2 3">
    <name type="scientific">Aegilops tauschii subsp. strangulata</name>
    <name type="common">Goatgrass</name>
    <dbReference type="NCBI Taxonomy" id="200361"/>
    <lineage>
        <taxon>Eukaryota</taxon>
        <taxon>Viridiplantae</taxon>
        <taxon>Streptophyta</taxon>
        <taxon>Embryophyta</taxon>
        <taxon>Tracheophyta</taxon>
        <taxon>Spermatophyta</taxon>
        <taxon>Magnoliopsida</taxon>
        <taxon>Liliopsida</taxon>
        <taxon>Poales</taxon>
        <taxon>Poaceae</taxon>
        <taxon>BOP clade</taxon>
        <taxon>Pooideae</taxon>
        <taxon>Triticodae</taxon>
        <taxon>Triticeae</taxon>
        <taxon>Triticinae</taxon>
        <taxon>Aegilops</taxon>
    </lineage>
</organism>
<accession>A0A453TBJ4</accession>
<keyword evidence="3" id="KW-1185">Reference proteome</keyword>
<evidence type="ECO:0000256" key="1">
    <source>
        <dbReference type="SAM" id="Phobius"/>
    </source>
</evidence>
<name>A0A453TBJ4_AEGTS</name>
<proteinExistence type="predicted"/>
<evidence type="ECO:0000313" key="2">
    <source>
        <dbReference type="EnsemblPlants" id="AET7Gv21327400.1"/>
    </source>
</evidence>